<name>A0A1L8TS18_9ENTE</name>
<dbReference type="PROSITE" id="PS50234">
    <property type="entry name" value="VWFA"/>
    <property type="match status" value="1"/>
</dbReference>
<evidence type="ECO:0000313" key="7">
    <source>
        <dbReference type="Proteomes" id="UP000182077"/>
    </source>
</evidence>
<dbReference type="Gene3D" id="2.60.40.1140">
    <property type="entry name" value="Collagen-binding surface protein Cna, B-type domain"/>
    <property type="match status" value="1"/>
</dbReference>
<dbReference type="Pfam" id="PF17802">
    <property type="entry name" value="SpaA"/>
    <property type="match status" value="2"/>
</dbReference>
<reference evidence="6 7" key="1">
    <citation type="submission" date="2014-12" db="EMBL/GenBank/DDBJ databases">
        <title>Draft genome sequences of 29 type strains of Enterococci.</title>
        <authorList>
            <person name="Zhong Z."/>
            <person name="Sun Z."/>
            <person name="Liu W."/>
            <person name="Zhang W."/>
            <person name="Zhang H."/>
        </authorList>
    </citation>
    <scope>NUCLEOTIDE SEQUENCE [LARGE SCALE GENOMIC DNA]</scope>
    <source>
        <strain evidence="6 7">DSM 17122</strain>
    </source>
</reference>
<dbReference type="InterPro" id="IPR049319">
    <property type="entry name" value="GBS104-like_Ig"/>
</dbReference>
<dbReference type="CDD" id="cd00198">
    <property type="entry name" value="vWFA"/>
    <property type="match status" value="1"/>
</dbReference>
<dbReference type="PANTHER" id="PTHR36108:SF13">
    <property type="entry name" value="COLOSSIN-B-RELATED"/>
    <property type="match status" value="1"/>
</dbReference>
<proteinExistence type="inferred from homology"/>
<dbReference type="Gene3D" id="3.40.50.410">
    <property type="entry name" value="von Willebrand factor, type A domain"/>
    <property type="match status" value="1"/>
</dbReference>
<dbReference type="OrthoDB" id="2056845at2"/>
<feature type="domain" description="VWFA" evidence="5">
    <location>
        <begin position="324"/>
        <end position="548"/>
    </location>
</feature>
<organism evidence="6 7">
    <name type="scientific">Enterococcus hermanniensis</name>
    <dbReference type="NCBI Taxonomy" id="249189"/>
    <lineage>
        <taxon>Bacteria</taxon>
        <taxon>Bacillati</taxon>
        <taxon>Bacillota</taxon>
        <taxon>Bacilli</taxon>
        <taxon>Lactobacillales</taxon>
        <taxon>Enterococcaceae</taxon>
        <taxon>Enterococcus</taxon>
    </lineage>
</organism>
<evidence type="ECO:0000256" key="1">
    <source>
        <dbReference type="ARBA" id="ARBA00007257"/>
    </source>
</evidence>
<dbReference type="Pfam" id="PF21426">
    <property type="entry name" value="GBS104-like_Ig"/>
    <property type="match status" value="1"/>
</dbReference>
<dbReference type="STRING" id="249189.RV04_GL000362"/>
<keyword evidence="4" id="KW-0472">Membrane</keyword>
<dbReference type="AlphaFoldDB" id="A0A1L8TS18"/>
<dbReference type="InterPro" id="IPR013783">
    <property type="entry name" value="Ig-like_fold"/>
</dbReference>
<protein>
    <recommendedName>
        <fullName evidence="5">VWFA domain-containing protein</fullName>
    </recommendedName>
</protein>
<dbReference type="Proteomes" id="UP000182077">
    <property type="component" value="Unassembled WGS sequence"/>
</dbReference>
<dbReference type="InterPro" id="IPR041033">
    <property type="entry name" value="SpaA_PFL_dom_1"/>
</dbReference>
<evidence type="ECO:0000256" key="4">
    <source>
        <dbReference type="SAM" id="Phobius"/>
    </source>
</evidence>
<dbReference type="InterPro" id="IPR036465">
    <property type="entry name" value="vWFA_dom_sf"/>
</dbReference>
<dbReference type="InterPro" id="IPR002035">
    <property type="entry name" value="VWF_A"/>
</dbReference>
<evidence type="ECO:0000259" key="5">
    <source>
        <dbReference type="PROSITE" id="PS50234"/>
    </source>
</evidence>
<dbReference type="PANTHER" id="PTHR36108">
    <property type="entry name" value="COLOSSIN-B-RELATED"/>
    <property type="match status" value="1"/>
</dbReference>
<gene>
    <name evidence="6" type="ORF">RV04_GL000362</name>
</gene>
<keyword evidence="3" id="KW-0732">Signal</keyword>
<keyword evidence="4" id="KW-1133">Transmembrane helix</keyword>
<keyword evidence="2" id="KW-0964">Secreted</keyword>
<accession>A0A1L8TS18</accession>
<dbReference type="Gene3D" id="2.60.40.2110">
    <property type="match status" value="1"/>
</dbReference>
<dbReference type="EMBL" id="JXKQ01000001">
    <property type="protein sequence ID" value="OJG47115.1"/>
    <property type="molecule type" value="Genomic_DNA"/>
</dbReference>
<comment type="caution">
    <text evidence="6">The sequence shown here is derived from an EMBL/GenBank/DDBJ whole genome shotgun (WGS) entry which is preliminary data.</text>
</comment>
<dbReference type="SUPFAM" id="SSF53300">
    <property type="entry name" value="vWA-like"/>
    <property type="match status" value="1"/>
</dbReference>
<keyword evidence="7" id="KW-1185">Reference proteome</keyword>
<dbReference type="Gene3D" id="2.60.40.10">
    <property type="entry name" value="Immunoglobulins"/>
    <property type="match status" value="2"/>
</dbReference>
<keyword evidence="4" id="KW-0812">Transmembrane</keyword>
<evidence type="ECO:0000313" key="6">
    <source>
        <dbReference type="EMBL" id="OJG47115.1"/>
    </source>
</evidence>
<feature type="transmembrane region" description="Helical" evidence="4">
    <location>
        <begin position="1049"/>
        <end position="1071"/>
    </location>
</feature>
<dbReference type="SMART" id="SM00327">
    <property type="entry name" value="VWA"/>
    <property type="match status" value="1"/>
</dbReference>
<dbReference type="Pfam" id="PF00092">
    <property type="entry name" value="VWA"/>
    <property type="match status" value="1"/>
</dbReference>
<evidence type="ECO:0000256" key="2">
    <source>
        <dbReference type="ARBA" id="ARBA00022525"/>
    </source>
</evidence>
<comment type="similarity">
    <text evidence="1">Belongs to the serine-aspartate repeat-containing protein (SDr) family.</text>
</comment>
<sequence>MIKEESKKMKKKYWFIVGIFLLSYVWGVWSAVVPSYASATKTELIQKDGLNLSYEYSAQENTNRWRILFSRKSEAENSEQCLKLKILDEKGQTIAYPVNENMVVEEDWLVEKNYSASFEDELMIELPKSTKKLHLLVQMYERTTAKKQNKSSQKTIEKINDSFELTIQDASVTTIEANENDSTSEETETLSSEEFIGPREVTPVSATTVPYNGLTRITPKSYTNKEPDYTTVGESIYPTHSWQPIGQTAVLNHQGGDETSTTWDGLTSWDTSANNYENSYINYGVATKTPDISLRKYASEAAKADEFTVRLNVRGNTIAKSGVDICIVMDNSRSMILTEGNIGGKTKKALADSALQKLIDKFKAAELDAGSLRIGGIIYSSSEDPKFANQTIPMSEAESDWQGLVNAYKNSTSNGNTYTQKALMDAQSMLNASGNPERQKVIFLMTDGAPNYSVEPLEGYVAPSIYYDGMRFTKYNQNTIATGSNLQGNPAGGFGIVYIPLGHRVTGISRLMYSHLTPMNSTAADIREQGMEIHTIAINVQKTLTSEVHTTADLVKGLYRVASKKANTDEKSDNASDYLFHNISTTGEFETSFEEWFNSVIYTVNKGKITDPIGEMFELVGTPKVTEVKKADVPAIEASKMANDPVVSDKTITVENINLYDQQEIQLEYTVRLKKEADGYQSNTWYQLNGRTILEPTPEKNNVALDFGVPSAREKEAEIQIPVEKKWVDKQQTLEDYWTLRAASINVSLQKKQVDGDWQSISTKNLTGNNDWRGYFTVKKDDAIYRVVEEKRVTGYEKASINSEEFTVETLPTEGIILTNKLMLTEASFYKYGNDGKTPFDKNLPTFKVIRKADQKELIAELTPDSSGQVKISNLPLGEFIIEETNVPTGHVKMSEIELKVTENQAGTGLNVTMDGEVTSLVVTNKLKDFTLKVHKLDQNEKELAGASFRLEGTDYDERVSSGTTFIFKGLRPGTYRLTEVGIPEGYKGLKDPVMIQIFDDGTVSIPTSPNVAGSGSVGTEKNLITVKVKNQKQPSGILPQTGSTKRIIVTRIAFGAFGIGSLLSIVYSVYRRKYR</sequence>
<evidence type="ECO:0000256" key="3">
    <source>
        <dbReference type="ARBA" id="ARBA00022729"/>
    </source>
</evidence>